<name>A0A382FQW2_9ZZZZ</name>
<proteinExistence type="predicted"/>
<evidence type="ECO:0000313" key="1">
    <source>
        <dbReference type="EMBL" id="SVB65012.1"/>
    </source>
</evidence>
<dbReference type="EMBL" id="UINC01051179">
    <property type="protein sequence ID" value="SVB65012.1"/>
    <property type="molecule type" value="Genomic_DNA"/>
</dbReference>
<protein>
    <recommendedName>
        <fullName evidence="2">SAM-dependent methyltransferase</fullName>
    </recommendedName>
</protein>
<accession>A0A382FQW2</accession>
<dbReference type="InterPro" id="IPR029063">
    <property type="entry name" value="SAM-dependent_MTases_sf"/>
</dbReference>
<dbReference type="Gene3D" id="3.40.50.150">
    <property type="entry name" value="Vaccinia Virus protein VP39"/>
    <property type="match status" value="1"/>
</dbReference>
<feature type="non-terminal residue" evidence="1">
    <location>
        <position position="454"/>
    </location>
</feature>
<gene>
    <name evidence="1" type="ORF">METZ01_LOCUS217866</name>
</gene>
<sequence>MEKKLMTVTETESSSFRDPSGFVFYHEKICYRQINPAFKETYNYLIDSGLYKKLANEKLLIPHETKDDSHLQSLNNFLTIQPKSIPFVSYPYEWCFTQLKHAAQATLAIMKHALNHGMILKDANAYNIQFYQGKPILIDTLSFEKYQEGKPWMGYKQFCENFLGPLALMSFKDIRLSTLLREYINGIPLDLVSSLLPKRTYLKFHLTTNIHLHARYQNDYADKASLASSTKSMSKHSLLGLIDSLESAINELNWSPQKSEWTNYYNECSHVTTFLDEKINLINNYLDFLKPKTLWDLGANTGVFSRIASERGVYTVSMDIDPSCVEINYLQGLEKKEKNLLPLLIDLNNPTPAIGWNNKERMSFQDRGPVDTIFALALIHHLAISNNVPLTKVANFFSNICQSLIIEFIPKCDLMVQKLLASREDIFPDYTQVLFEKEFQKFFNIIKTGKISNS</sequence>
<dbReference type="CDD" id="cd02440">
    <property type="entry name" value="AdoMet_MTases"/>
    <property type="match status" value="1"/>
</dbReference>
<organism evidence="1">
    <name type="scientific">marine metagenome</name>
    <dbReference type="NCBI Taxonomy" id="408172"/>
    <lineage>
        <taxon>unclassified sequences</taxon>
        <taxon>metagenomes</taxon>
        <taxon>ecological metagenomes</taxon>
    </lineage>
</organism>
<dbReference type="SUPFAM" id="SSF53335">
    <property type="entry name" value="S-adenosyl-L-methionine-dependent methyltransferases"/>
    <property type="match status" value="1"/>
</dbReference>
<dbReference type="AlphaFoldDB" id="A0A382FQW2"/>
<reference evidence="1" key="1">
    <citation type="submission" date="2018-05" db="EMBL/GenBank/DDBJ databases">
        <authorList>
            <person name="Lanie J.A."/>
            <person name="Ng W.-L."/>
            <person name="Kazmierczak K.M."/>
            <person name="Andrzejewski T.M."/>
            <person name="Davidsen T.M."/>
            <person name="Wayne K.J."/>
            <person name="Tettelin H."/>
            <person name="Glass J.I."/>
            <person name="Rusch D."/>
            <person name="Podicherti R."/>
            <person name="Tsui H.-C.T."/>
            <person name="Winkler M.E."/>
        </authorList>
    </citation>
    <scope>NUCLEOTIDE SEQUENCE</scope>
</reference>
<evidence type="ECO:0008006" key="2">
    <source>
        <dbReference type="Google" id="ProtNLM"/>
    </source>
</evidence>